<protein>
    <submittedName>
        <fullName evidence="2">Uncharacterized protein LOC111365081</fullName>
    </submittedName>
</protein>
<dbReference type="RefSeq" id="XP_022838042.1">
    <property type="nucleotide sequence ID" value="XM_022982274.1"/>
</dbReference>
<dbReference type="Proteomes" id="UP000301870">
    <property type="component" value="Chromosome 6"/>
</dbReference>
<gene>
    <name evidence="2" type="primary">LOC111365081</name>
</gene>
<name>A0A9J7ET00_SPOLT</name>
<dbReference type="PANTHER" id="PTHR33395:SF22">
    <property type="entry name" value="REVERSE TRANSCRIPTASE DOMAIN-CONTAINING PROTEIN"/>
    <property type="match status" value="1"/>
</dbReference>
<dbReference type="PANTHER" id="PTHR33395">
    <property type="entry name" value="TRANSCRIPTASE, PUTATIVE-RELATED-RELATED"/>
    <property type="match status" value="1"/>
</dbReference>
<dbReference type="GO" id="GO:0061343">
    <property type="term" value="P:cell adhesion involved in heart morphogenesis"/>
    <property type="evidence" value="ECO:0007669"/>
    <property type="project" value="TreeGrafter"/>
</dbReference>
<evidence type="ECO:0000313" key="2">
    <source>
        <dbReference type="RefSeq" id="XP_022838042.1"/>
    </source>
</evidence>
<proteinExistence type="predicted"/>
<sequence>MSPLNIQGKSQLNLIDTLTVCNLSQYNHLRNNNGRILDWVLSNSEVRVDHCCDPLVPEDPHHKAILLSTNFMQPHKLPAKPIVSYNYRQANYTAIAEELDGYDWHKELHGGSLDDAVLFFYDILNKVRNIHVPHRLTVTPVRYPPWYKKPLIKILREKAKSHRKFKKYGNLSDQLSFTTLRQRAKDLERDMFNSYIAGVESGITKNPRAFWRYVKSKKQSHSYPSIFKYKEQSFGTGEDICNIFSDYFYSNFVPPDLQDAHTKLDMQDFETSVNIYDDRSDIASIEIQSSEVFKLLKRVDLNKSAGPDNFPPIFILNCAKSLTLPISILFRRSLTEGTMPAIWKSAYVTPIHKKGPRDEVENYRPISKLCVFAKILEKIIYKQSSKILLYADDMKILHKICSLDDTVNLQDDLDRFQAYCTRNKLDLNVSKCYVCTFTPAAEGFTCFHCRSEGK</sequence>
<evidence type="ECO:0000313" key="1">
    <source>
        <dbReference type="Proteomes" id="UP000301870"/>
    </source>
</evidence>
<reference evidence="2" key="1">
    <citation type="submission" date="2025-08" db="UniProtKB">
        <authorList>
            <consortium name="RefSeq"/>
        </authorList>
    </citation>
    <scope>IDENTIFICATION</scope>
    <source>
        <strain evidence="2">Ishihara</strain>
        <tissue evidence="2">Whole body</tissue>
    </source>
</reference>
<dbReference type="GO" id="GO:0031012">
    <property type="term" value="C:extracellular matrix"/>
    <property type="evidence" value="ECO:0007669"/>
    <property type="project" value="TreeGrafter"/>
</dbReference>
<dbReference type="KEGG" id="sliu:111365081"/>
<dbReference type="GeneID" id="111365081"/>
<organism evidence="1 2">
    <name type="scientific">Spodoptera litura</name>
    <name type="common">Asian cotton leafworm</name>
    <dbReference type="NCBI Taxonomy" id="69820"/>
    <lineage>
        <taxon>Eukaryota</taxon>
        <taxon>Metazoa</taxon>
        <taxon>Ecdysozoa</taxon>
        <taxon>Arthropoda</taxon>
        <taxon>Hexapoda</taxon>
        <taxon>Insecta</taxon>
        <taxon>Pterygota</taxon>
        <taxon>Neoptera</taxon>
        <taxon>Endopterygota</taxon>
        <taxon>Lepidoptera</taxon>
        <taxon>Glossata</taxon>
        <taxon>Ditrysia</taxon>
        <taxon>Noctuoidea</taxon>
        <taxon>Noctuidae</taxon>
        <taxon>Amphipyrinae</taxon>
        <taxon>Spodoptera</taxon>
    </lineage>
</organism>
<keyword evidence="1" id="KW-1185">Reference proteome</keyword>
<dbReference type="GO" id="GO:0007508">
    <property type="term" value="P:larval heart development"/>
    <property type="evidence" value="ECO:0007669"/>
    <property type="project" value="TreeGrafter"/>
</dbReference>
<dbReference type="OrthoDB" id="10056483at2759"/>
<dbReference type="AlphaFoldDB" id="A0A9J7ET00"/>
<accession>A0A9J7ET00</accession>